<dbReference type="InterPro" id="IPR038461">
    <property type="entry name" value="Schlafen_AlbA_2_dom_sf"/>
</dbReference>
<evidence type="ECO:0000313" key="3">
    <source>
        <dbReference type="EMBL" id="EIM58192.1"/>
    </source>
</evidence>
<dbReference type="PANTHER" id="PTHR30595">
    <property type="entry name" value="GLPR-RELATED TRANSCRIPTIONAL REPRESSOR"/>
    <property type="match status" value="1"/>
</dbReference>
<dbReference type="Gene3D" id="1.10.10.10">
    <property type="entry name" value="Winged helix-like DNA-binding domain superfamily/Winged helix DNA-binding domain"/>
    <property type="match status" value="1"/>
</dbReference>
<dbReference type="Gene3D" id="3.30.565.60">
    <property type="match status" value="1"/>
</dbReference>
<gene>
    <name evidence="3" type="ORF">EubceDRAFT1_2466</name>
</gene>
<dbReference type="HOGENOM" id="CLU_024970_4_0_9"/>
<evidence type="ECO:0000313" key="4">
    <source>
        <dbReference type="Proteomes" id="UP000005753"/>
    </source>
</evidence>
<reference evidence="3 4" key="2">
    <citation type="submission" date="2012-02" db="EMBL/GenBank/DDBJ databases">
        <title>Improved High-Quality Draft sequence of Eubacterium cellulosolvens 6.</title>
        <authorList>
            <consortium name="US DOE Joint Genome Institute"/>
            <person name="Lucas S."/>
            <person name="Han J."/>
            <person name="Lapidus A."/>
            <person name="Cheng J.-F."/>
            <person name="Goodwin L."/>
            <person name="Pitluck S."/>
            <person name="Peters L."/>
            <person name="Mikhailova N."/>
            <person name="Gu W."/>
            <person name="Detter J.C."/>
            <person name="Han C."/>
            <person name="Tapia R."/>
            <person name="Land M."/>
            <person name="Hauser L."/>
            <person name="Kyrpides N."/>
            <person name="Ivanova N."/>
            <person name="Pagani I."/>
            <person name="Johnson E."/>
            <person name="Mukhopadhyay B."/>
            <person name="Anderson I."/>
            <person name="Woyke T."/>
        </authorList>
    </citation>
    <scope>NUCLEOTIDE SEQUENCE [LARGE SCALE GENOMIC DNA]</scope>
    <source>
        <strain evidence="3 4">6</strain>
    </source>
</reference>
<keyword evidence="4" id="KW-1185">Reference proteome</keyword>
<organism evidence="3 4">
    <name type="scientific">Eubacterium cellulosolvens (strain ATCC 43171 / JCM 9499 / 6)</name>
    <name type="common">Cillobacterium cellulosolvens</name>
    <dbReference type="NCBI Taxonomy" id="633697"/>
    <lineage>
        <taxon>Bacteria</taxon>
        <taxon>Bacillati</taxon>
        <taxon>Bacillota</taxon>
        <taxon>Clostridia</taxon>
        <taxon>Eubacteriales</taxon>
        <taxon>Eubacteriaceae</taxon>
        <taxon>Eubacterium</taxon>
    </lineage>
</organism>
<dbReference type="eggNOG" id="COG2865">
    <property type="taxonomic scope" value="Bacteria"/>
</dbReference>
<dbReference type="Pfam" id="PF08279">
    <property type="entry name" value="HTH_11"/>
    <property type="match status" value="1"/>
</dbReference>
<reference evidence="3 4" key="1">
    <citation type="submission" date="2010-08" db="EMBL/GenBank/DDBJ databases">
        <authorList>
            <consortium name="US DOE Joint Genome Institute (JGI-PGF)"/>
            <person name="Lucas S."/>
            <person name="Copeland A."/>
            <person name="Lapidus A."/>
            <person name="Cheng J.-F."/>
            <person name="Bruce D."/>
            <person name="Goodwin L."/>
            <person name="Pitluck S."/>
            <person name="Land M.L."/>
            <person name="Hauser L."/>
            <person name="Chang Y.-J."/>
            <person name="Anderson I.J."/>
            <person name="Johnson E."/>
            <person name="Mulhopadhyay B."/>
            <person name="Kyrpides N."/>
            <person name="Woyke T.J."/>
        </authorList>
    </citation>
    <scope>NUCLEOTIDE SEQUENCE [LARGE SCALE GENOMIC DNA]</scope>
    <source>
        <strain evidence="3 4">6</strain>
    </source>
</reference>
<dbReference type="Pfam" id="PF04326">
    <property type="entry name" value="SLFN_AlbA_2"/>
    <property type="match status" value="1"/>
</dbReference>
<evidence type="ECO:0000259" key="1">
    <source>
        <dbReference type="Pfam" id="PF04326"/>
    </source>
</evidence>
<dbReference type="InterPro" id="IPR036388">
    <property type="entry name" value="WH-like_DNA-bd_sf"/>
</dbReference>
<dbReference type="InterPro" id="IPR038475">
    <property type="entry name" value="RecG_C_sf"/>
</dbReference>
<proteinExistence type="predicted"/>
<dbReference type="AlphaFoldDB" id="I5AWL9"/>
<dbReference type="Proteomes" id="UP000005753">
    <property type="component" value="Chromosome"/>
</dbReference>
<dbReference type="InterPro" id="IPR036390">
    <property type="entry name" value="WH_DNA-bd_sf"/>
</dbReference>
<protein>
    <submittedName>
        <fullName evidence="3">Putative transcriptional regulator with HTH domain</fullName>
    </submittedName>
</protein>
<dbReference type="SUPFAM" id="SSF46785">
    <property type="entry name" value="Winged helix' DNA-binding domain"/>
    <property type="match status" value="1"/>
</dbReference>
<dbReference type="InterPro" id="IPR013196">
    <property type="entry name" value="HTH_11"/>
</dbReference>
<feature type="domain" description="Schlafen AlbA-2" evidence="1">
    <location>
        <begin position="59"/>
        <end position="179"/>
    </location>
</feature>
<dbReference type="eggNOG" id="COG0640">
    <property type="taxonomic scope" value="Bacteria"/>
</dbReference>
<evidence type="ECO:0000259" key="2">
    <source>
        <dbReference type="Pfam" id="PF08279"/>
    </source>
</evidence>
<feature type="domain" description="Helix-turn-helix type 11" evidence="2">
    <location>
        <begin position="449"/>
        <end position="502"/>
    </location>
</feature>
<dbReference type="InterPro" id="IPR007421">
    <property type="entry name" value="Schlafen_AlbA_2_dom"/>
</dbReference>
<name>I5AWL9_EUBC6</name>
<dbReference type="EMBL" id="CM001487">
    <property type="protein sequence ID" value="EIM58192.1"/>
    <property type="molecule type" value="Genomic_DNA"/>
</dbReference>
<dbReference type="STRING" id="633697.EubceDRAFT1_2466"/>
<dbReference type="Pfam" id="PF13749">
    <property type="entry name" value="HATPase_c_4"/>
    <property type="match status" value="1"/>
</dbReference>
<dbReference type="Gene3D" id="3.30.950.30">
    <property type="entry name" value="Schlafen, AAA domain"/>
    <property type="match status" value="1"/>
</dbReference>
<accession>I5AWL9</accession>
<sequence>MNCGGFVFFRSNRFIYQLIYQLIYQCAIMNLIGKYIGKKVGKSMSLTDKIIELCSYDDEQEWFEFKENWFQPEELGEYVSALSNAAAFHYQEMAYFIWGVNDDTHEIVGTNFNQYCDYNKEPYQNYLARNLFPSINFSFEEVEINGKRVVALLIPPATELPTSFRENRFIRIGSSKNNIKKYPKREIQLFKILDGRIETIETISAKYQDLTFNKLFGYYGSKGIVLKAETFEKNLKLRNKDGEYNMLAQLLSDNSHIPLRVSIFEGKTKSASLFSVREFGNNCILYSLDSLLQYGDVLNILQADETDRVVERKEVPLFDNKAFREAIINAVLHNYWASGNEPMISVYSDRIEILSRGTLAPAQTMEGFYLGESVPVNEKLSEIFLQLHISEKSGRGVPTIIDTYGKDAITFRENSIVVTIPFNRLNEVGKKVGKKVGNSNVDRPILNPRRQTILLEIKQNPYVTKHELSEIIGISTTAIDNNIAYLRNNGFIERVGKTKGGYWEVIE</sequence>
<dbReference type="PANTHER" id="PTHR30595:SF6">
    <property type="entry name" value="SCHLAFEN ALBA-2 DOMAIN-CONTAINING PROTEIN"/>
    <property type="match status" value="1"/>
</dbReference>